<dbReference type="InterPro" id="IPR006748">
    <property type="entry name" value="NH2Glyco/OHUrea_AB-resist_kin"/>
</dbReference>
<reference evidence="1 2" key="1">
    <citation type="submission" date="2024-02" db="EMBL/GenBank/DDBJ databases">
        <title>Genome sequence of Aquincola sp. MAHUQ-54.</title>
        <authorList>
            <person name="Huq M.A."/>
        </authorList>
    </citation>
    <scope>NUCLEOTIDE SEQUENCE [LARGE SCALE GENOMIC DNA]</scope>
    <source>
        <strain evidence="1 2">MAHUQ-54</strain>
    </source>
</reference>
<dbReference type="Proteomes" id="UP001336250">
    <property type="component" value="Unassembled WGS sequence"/>
</dbReference>
<sequence>MSNLNLFEAYLERWSAQPDGEPFATHAGHLLPVRLSGHSDGRPAMIKIARHIDERIGGQVMRWWDGDGAARIYAYDEVAGVLLMERATGLGNLLNMALEGEDDAATSIVCRTIGRLHANRPSPSPSELLPLTHFFKSLASMAQREGGLMAECAVVAEALLGSQREHVVLHGDAHHNNILDFGERGWLAIDPKRVTGERCYDYVNVLCNPDLKTCIDPMRFAKQVDIVVDAAGLERYRLLQWVMAHAALSAAWFLEDGERDAANNELAVARLARQALS</sequence>
<dbReference type="AlphaFoldDB" id="A0AAW9QMQ2"/>
<name>A0AAW9QMQ2_9BURK</name>
<evidence type="ECO:0000313" key="2">
    <source>
        <dbReference type="Proteomes" id="UP001336250"/>
    </source>
</evidence>
<organism evidence="1 2">
    <name type="scientific">Aquincola agrisoli</name>
    <dbReference type="NCBI Taxonomy" id="3119538"/>
    <lineage>
        <taxon>Bacteria</taxon>
        <taxon>Pseudomonadati</taxon>
        <taxon>Pseudomonadota</taxon>
        <taxon>Betaproteobacteria</taxon>
        <taxon>Burkholderiales</taxon>
        <taxon>Sphaerotilaceae</taxon>
        <taxon>Aquincola</taxon>
    </lineage>
</organism>
<protein>
    <submittedName>
        <fullName evidence="1">Aminoglycoside phosphotransferase family protein</fullName>
    </submittedName>
</protein>
<accession>A0AAW9QMQ2</accession>
<gene>
    <name evidence="1" type="ORF">V4F39_23585</name>
</gene>
<comment type="caution">
    <text evidence="1">The sequence shown here is derived from an EMBL/GenBank/DDBJ whole genome shotgun (WGS) entry which is preliminary data.</text>
</comment>
<proteinExistence type="predicted"/>
<dbReference type="SUPFAM" id="SSF56112">
    <property type="entry name" value="Protein kinase-like (PK-like)"/>
    <property type="match status" value="1"/>
</dbReference>
<dbReference type="RefSeq" id="WP_332292539.1">
    <property type="nucleotide sequence ID" value="NZ_JAZIBG010000051.1"/>
</dbReference>
<dbReference type="EMBL" id="JAZIBG010000051">
    <property type="protein sequence ID" value="MEF7616917.1"/>
    <property type="molecule type" value="Genomic_DNA"/>
</dbReference>
<dbReference type="Pfam" id="PF04655">
    <property type="entry name" value="APH_6_hur"/>
    <property type="match status" value="1"/>
</dbReference>
<dbReference type="GO" id="GO:0016773">
    <property type="term" value="F:phosphotransferase activity, alcohol group as acceptor"/>
    <property type="evidence" value="ECO:0007669"/>
    <property type="project" value="InterPro"/>
</dbReference>
<dbReference type="GO" id="GO:0019748">
    <property type="term" value="P:secondary metabolic process"/>
    <property type="evidence" value="ECO:0007669"/>
    <property type="project" value="InterPro"/>
</dbReference>
<evidence type="ECO:0000313" key="1">
    <source>
        <dbReference type="EMBL" id="MEF7616917.1"/>
    </source>
</evidence>
<keyword evidence="2" id="KW-1185">Reference proteome</keyword>
<dbReference type="InterPro" id="IPR011009">
    <property type="entry name" value="Kinase-like_dom_sf"/>
</dbReference>